<accession>A0ABT1A510</accession>
<evidence type="ECO:0000313" key="3">
    <source>
        <dbReference type="EMBL" id="MCO1658073.1"/>
    </source>
</evidence>
<proteinExistence type="inferred from homology"/>
<dbReference type="EMBL" id="JAGSOV010000050">
    <property type="protein sequence ID" value="MCO1658073.1"/>
    <property type="molecule type" value="Genomic_DNA"/>
</dbReference>
<keyword evidence="4" id="KW-1185">Reference proteome</keyword>
<protein>
    <submittedName>
        <fullName evidence="3">NAD-dependent epimerase/dehydratase family protein</fullName>
    </submittedName>
</protein>
<name>A0ABT1A510_9PSEU</name>
<reference evidence="3" key="1">
    <citation type="submission" date="2021-04" db="EMBL/GenBank/DDBJ databases">
        <title>Pseudonocardia sp. nov., isolated from sandy soil of mangrove forest.</title>
        <authorList>
            <person name="Zan Z."/>
            <person name="Huang R."/>
            <person name="Liu W."/>
        </authorList>
    </citation>
    <scope>NUCLEOTIDE SEQUENCE</scope>
    <source>
        <strain evidence="3">S2-4</strain>
    </source>
</reference>
<dbReference type="Gene3D" id="3.90.25.10">
    <property type="entry name" value="UDP-galactose 4-epimerase, domain 1"/>
    <property type="match status" value="1"/>
</dbReference>
<evidence type="ECO:0000259" key="2">
    <source>
        <dbReference type="Pfam" id="PF01370"/>
    </source>
</evidence>
<sequence length="321" mass="33655">MRAVVTGGAGFIGSTIVDALVADGTEVLVVDDMSHGFPANLEAAIGGGGARLVELDIRDGERLTREVTAFAPDLVFHLAAQIDVRTSMVQPARDASVNIVGSLNVFTAAAAAGVRRVVNTSTGGAMYGVAEVVPTPETEPPAPISGYGMSKNTAERYARWFGEHHGLDVATLRYGNVYGPRQDPRGDAGVIAIFCGAVLDGRRPTIFGDGTQTRDYVFVGDIAAANLAVARAENLTHDVFNVGTGQEVSLLELVAAIAEAAGVDPADFVPVHEPARDGELLRSCLDVSRARADFGLAPPIELTEGLRRTLDWVRALPPVTA</sequence>
<evidence type="ECO:0000256" key="1">
    <source>
        <dbReference type="ARBA" id="ARBA00007637"/>
    </source>
</evidence>
<evidence type="ECO:0000313" key="4">
    <source>
        <dbReference type="Proteomes" id="UP001165283"/>
    </source>
</evidence>
<feature type="domain" description="NAD-dependent epimerase/dehydratase" evidence="2">
    <location>
        <begin position="4"/>
        <end position="243"/>
    </location>
</feature>
<dbReference type="Gene3D" id="3.40.50.720">
    <property type="entry name" value="NAD(P)-binding Rossmann-like Domain"/>
    <property type="match status" value="1"/>
</dbReference>
<gene>
    <name evidence="3" type="ORF">KDL28_23715</name>
</gene>
<comment type="caution">
    <text evidence="3">The sequence shown here is derived from an EMBL/GenBank/DDBJ whole genome shotgun (WGS) entry which is preliminary data.</text>
</comment>
<organism evidence="3 4">
    <name type="scientific">Pseudonocardia humida</name>
    <dbReference type="NCBI Taxonomy" id="2800819"/>
    <lineage>
        <taxon>Bacteria</taxon>
        <taxon>Bacillati</taxon>
        <taxon>Actinomycetota</taxon>
        <taxon>Actinomycetes</taxon>
        <taxon>Pseudonocardiales</taxon>
        <taxon>Pseudonocardiaceae</taxon>
        <taxon>Pseudonocardia</taxon>
    </lineage>
</organism>
<comment type="similarity">
    <text evidence="1">Belongs to the NAD(P)-dependent epimerase/dehydratase family.</text>
</comment>
<dbReference type="RefSeq" id="WP_252441723.1">
    <property type="nucleotide sequence ID" value="NZ_JAGSOV010000050.1"/>
</dbReference>
<dbReference type="Pfam" id="PF01370">
    <property type="entry name" value="Epimerase"/>
    <property type="match status" value="1"/>
</dbReference>
<dbReference type="PANTHER" id="PTHR43000">
    <property type="entry name" value="DTDP-D-GLUCOSE 4,6-DEHYDRATASE-RELATED"/>
    <property type="match status" value="1"/>
</dbReference>
<dbReference type="SUPFAM" id="SSF51735">
    <property type="entry name" value="NAD(P)-binding Rossmann-fold domains"/>
    <property type="match status" value="1"/>
</dbReference>
<dbReference type="Proteomes" id="UP001165283">
    <property type="component" value="Unassembled WGS sequence"/>
</dbReference>
<dbReference type="InterPro" id="IPR036291">
    <property type="entry name" value="NAD(P)-bd_dom_sf"/>
</dbReference>
<dbReference type="InterPro" id="IPR001509">
    <property type="entry name" value="Epimerase_deHydtase"/>
</dbReference>